<dbReference type="OrthoDB" id="5984724at2759"/>
<reference evidence="2 3" key="1">
    <citation type="journal article" date="2019" name="BMC Genomics">
        <title>New insights from Opisthorchis felineus genome: update on genomics of the epidemiologically important liver flukes.</title>
        <authorList>
            <person name="Ershov N.I."/>
            <person name="Mordvinov V.A."/>
            <person name="Prokhortchouk E.B."/>
            <person name="Pakharukova M.Y."/>
            <person name="Gunbin K.V."/>
            <person name="Ustyantsev K."/>
            <person name="Genaev M.A."/>
            <person name="Blinov A.G."/>
            <person name="Mazur A."/>
            <person name="Boulygina E."/>
            <person name="Tsygankova S."/>
            <person name="Khrameeva E."/>
            <person name="Chekanov N."/>
            <person name="Fan G."/>
            <person name="Xiao A."/>
            <person name="Zhang H."/>
            <person name="Xu X."/>
            <person name="Yang H."/>
            <person name="Solovyev V."/>
            <person name="Lee S.M."/>
            <person name="Liu X."/>
            <person name="Afonnikov D.A."/>
            <person name="Skryabin K.G."/>
        </authorList>
    </citation>
    <scope>NUCLEOTIDE SEQUENCE [LARGE SCALE GENOMIC DNA]</scope>
    <source>
        <strain evidence="2">AK-0245</strain>
        <tissue evidence="2">Whole organism</tissue>
    </source>
</reference>
<dbReference type="Proteomes" id="UP000308267">
    <property type="component" value="Unassembled WGS sequence"/>
</dbReference>
<sequence>MARRAVYPKIMLKLECTGGVDERTAHNHNPVRLCPITISGLLCVGGRLDKLRWPHAAKHTIILSPRHNVTRLIVWYSHVLIGHCGLSRTLSELHQRCWIVQGVSMAKRVLHGCWTCRRNFTTASRQVMAPPPTDGIQPGWHPFKWPLSAMDDYKTSSDGLVRTVVVRTRDGRLRRDGRKIGLIEDCE</sequence>
<evidence type="ECO:0000313" key="2">
    <source>
        <dbReference type="EMBL" id="TGZ71772.1"/>
    </source>
</evidence>
<evidence type="ECO:0000313" key="3">
    <source>
        <dbReference type="Proteomes" id="UP000308267"/>
    </source>
</evidence>
<dbReference type="PANTHER" id="PTHR47331">
    <property type="entry name" value="PHD-TYPE DOMAIN-CONTAINING PROTEIN"/>
    <property type="match status" value="1"/>
</dbReference>
<dbReference type="InterPro" id="IPR041588">
    <property type="entry name" value="Integrase_H2C2"/>
</dbReference>
<dbReference type="Pfam" id="PF17921">
    <property type="entry name" value="Integrase_H2C2"/>
    <property type="match status" value="1"/>
</dbReference>
<dbReference type="AlphaFoldDB" id="A0A4S2M5W7"/>
<protein>
    <recommendedName>
        <fullName evidence="1">Integrase zinc-binding domain-containing protein</fullName>
    </recommendedName>
</protein>
<proteinExistence type="predicted"/>
<feature type="domain" description="Integrase zinc-binding" evidence="1">
    <location>
        <begin position="68"/>
        <end position="119"/>
    </location>
</feature>
<name>A0A4S2M5W7_OPIFE</name>
<organism evidence="2 3">
    <name type="scientific">Opisthorchis felineus</name>
    <dbReference type="NCBI Taxonomy" id="147828"/>
    <lineage>
        <taxon>Eukaryota</taxon>
        <taxon>Metazoa</taxon>
        <taxon>Spiralia</taxon>
        <taxon>Lophotrochozoa</taxon>
        <taxon>Platyhelminthes</taxon>
        <taxon>Trematoda</taxon>
        <taxon>Digenea</taxon>
        <taxon>Opisthorchiida</taxon>
        <taxon>Opisthorchiata</taxon>
        <taxon>Opisthorchiidae</taxon>
        <taxon>Opisthorchis</taxon>
    </lineage>
</organism>
<dbReference type="STRING" id="147828.A0A4S2M5W7"/>
<comment type="caution">
    <text evidence="2">The sequence shown here is derived from an EMBL/GenBank/DDBJ whole genome shotgun (WGS) entry which is preliminary data.</text>
</comment>
<dbReference type="EMBL" id="SJOL01004338">
    <property type="protein sequence ID" value="TGZ71772.1"/>
    <property type="molecule type" value="Genomic_DNA"/>
</dbReference>
<accession>A0A4S2M5W7</accession>
<gene>
    <name evidence="2" type="ORF">CRM22_002473</name>
</gene>
<keyword evidence="3" id="KW-1185">Reference proteome</keyword>
<dbReference type="PANTHER" id="PTHR47331:SF1">
    <property type="entry name" value="GAG-LIKE PROTEIN"/>
    <property type="match status" value="1"/>
</dbReference>
<evidence type="ECO:0000259" key="1">
    <source>
        <dbReference type="Pfam" id="PF17921"/>
    </source>
</evidence>